<dbReference type="PANTHER" id="PTHR31104">
    <property type="entry name" value="PEPTIDE-N4-(N-ACETYL-BETA-GLUCOSAMINYL)ASPARAGINE AMIDASE A PROTEIN"/>
    <property type="match status" value="1"/>
</dbReference>
<feature type="chain" id="PRO_5022815033" description="Peptide N-acetyl-beta-D-glucosaminyl asparaginase amidase A N-terminal domain-containing protein" evidence="1">
    <location>
        <begin position="21"/>
        <end position="620"/>
    </location>
</feature>
<gene>
    <name evidence="3" type="ORF">PGTUg99_029734</name>
</gene>
<feature type="signal peptide" evidence="1">
    <location>
        <begin position="1"/>
        <end position="20"/>
    </location>
</feature>
<dbReference type="InterPro" id="IPR056948">
    <property type="entry name" value="PNGaseA_N"/>
</dbReference>
<dbReference type="Proteomes" id="UP000325313">
    <property type="component" value="Unassembled WGS sequence"/>
</dbReference>
<evidence type="ECO:0000313" key="3">
    <source>
        <dbReference type="EMBL" id="KAA1088463.1"/>
    </source>
</evidence>
<dbReference type="Pfam" id="PF12222">
    <property type="entry name" value="PNGaseA"/>
    <property type="match status" value="1"/>
</dbReference>
<proteinExistence type="predicted"/>
<accession>A0A5B0NI96</accession>
<evidence type="ECO:0000256" key="1">
    <source>
        <dbReference type="SAM" id="SignalP"/>
    </source>
</evidence>
<dbReference type="EMBL" id="VDEP01000406">
    <property type="protein sequence ID" value="KAA1088463.1"/>
    <property type="molecule type" value="Genomic_DNA"/>
</dbReference>
<feature type="domain" description="Peptide N-acetyl-beta-D-glucosaminyl asparaginase amidase A N-terminal" evidence="2">
    <location>
        <begin position="55"/>
        <end position="368"/>
    </location>
</feature>
<sequence>MITILLSCITFLNLPPIILGHGGSSSKLQTRPIVVRPNALRNFEIREPPVVPRSKACDQLLLKYNFANSYGKPGNASYLPPKDCGQPGDWASVIFNLTITSIGKQYDRLGRLYLNDIEIWRTSTAEPTATGIIWTVTRDMSKYIPLLSYPSLLSLDIGNIVDKSIGLTGSYEVTLSAKFYPPTQQFPASKKADKIINIGRGTGNNMSQFLTFPPNLETAFVELFASGSGQEEFWYTNVPDRFMEKIDPNHTGNVAVGKGAFREVQVWIDSYLAGVAYPFPVIYTGGILMSWWRPICGIGAFDSPTYVLDISPFVPYLSDSKAHNFTLYVEGQGENRSINPEWIFSGSVFITLDPSGTRTTGGILSYSTDSDTTVEPSSPEGLETLSQLDPFFPINFIMRSYRKLSVASLVITGSGEPRAVRVEQDYIYSNEQSWISQGNYQAVNMSSQGNSLSTYDDKTIITDSFEFPLNLNLSTLALSETNQTKIVGNLTHTFRRSQFFSLSPSLGQVDIDTTQHSIGELLLNANGRVIGGLGRMAQFFNYNDGRNESYTRNIEVFNVTNVMRDEESGTLSPPRISELDVISDLPIDEDDIVGSPYRILRKASFEKVHSNIPFVLQVNH</sequence>
<organism evidence="3 4">
    <name type="scientific">Puccinia graminis f. sp. tritici</name>
    <dbReference type="NCBI Taxonomy" id="56615"/>
    <lineage>
        <taxon>Eukaryota</taxon>
        <taxon>Fungi</taxon>
        <taxon>Dikarya</taxon>
        <taxon>Basidiomycota</taxon>
        <taxon>Pucciniomycotina</taxon>
        <taxon>Pucciniomycetes</taxon>
        <taxon>Pucciniales</taxon>
        <taxon>Pucciniaceae</taxon>
        <taxon>Puccinia</taxon>
    </lineage>
</organism>
<reference evidence="3 4" key="1">
    <citation type="submission" date="2019-05" db="EMBL/GenBank/DDBJ databases">
        <title>Emergence of the Ug99 lineage of the wheat stem rust pathogen through somatic hybridization.</title>
        <authorList>
            <person name="Li F."/>
            <person name="Upadhyaya N.M."/>
            <person name="Sperschneider J."/>
            <person name="Matny O."/>
            <person name="Nguyen-Phuc H."/>
            <person name="Mago R."/>
            <person name="Raley C."/>
            <person name="Miller M.E."/>
            <person name="Silverstein K.A.T."/>
            <person name="Henningsen E."/>
            <person name="Hirsch C.D."/>
            <person name="Visser B."/>
            <person name="Pretorius Z.A."/>
            <person name="Steffenson B.J."/>
            <person name="Schwessinger B."/>
            <person name="Dodds P.N."/>
            <person name="Figueroa M."/>
        </authorList>
    </citation>
    <scope>NUCLEOTIDE SEQUENCE [LARGE SCALE GENOMIC DNA]</scope>
    <source>
        <strain evidence="3 4">Ug99</strain>
    </source>
</reference>
<dbReference type="AlphaFoldDB" id="A0A5B0NI96"/>
<dbReference type="Pfam" id="PF25156">
    <property type="entry name" value="PNGase_A_C"/>
    <property type="match status" value="1"/>
</dbReference>
<evidence type="ECO:0000313" key="4">
    <source>
        <dbReference type="Proteomes" id="UP000325313"/>
    </source>
</evidence>
<protein>
    <recommendedName>
        <fullName evidence="2">Peptide N-acetyl-beta-D-glucosaminyl asparaginase amidase A N-terminal domain-containing protein</fullName>
    </recommendedName>
</protein>
<keyword evidence="1" id="KW-0732">Signal</keyword>
<dbReference type="InterPro" id="IPR021102">
    <property type="entry name" value="PNGase_A"/>
</dbReference>
<comment type="caution">
    <text evidence="3">The sequence shown here is derived from an EMBL/GenBank/DDBJ whole genome shotgun (WGS) entry which is preliminary data.</text>
</comment>
<name>A0A5B0NI96_PUCGR</name>
<evidence type="ECO:0000259" key="2">
    <source>
        <dbReference type="Pfam" id="PF12222"/>
    </source>
</evidence>